<keyword evidence="3" id="KW-1185">Reference proteome</keyword>
<evidence type="ECO:0000259" key="1">
    <source>
        <dbReference type="Pfam" id="PF14300"/>
    </source>
</evidence>
<protein>
    <submittedName>
        <fullName evidence="2">DUF4375 domain-containing protein</fullName>
    </submittedName>
</protein>
<dbReference type="Proteomes" id="UP001597010">
    <property type="component" value="Unassembled WGS sequence"/>
</dbReference>
<gene>
    <name evidence="2" type="ORF">ACFQZX_00650</name>
</gene>
<proteinExistence type="predicted"/>
<reference evidence="3" key="1">
    <citation type="journal article" date="2019" name="Int. J. Syst. Evol. Microbiol.">
        <title>The Global Catalogue of Microorganisms (GCM) 10K type strain sequencing project: providing services to taxonomists for standard genome sequencing and annotation.</title>
        <authorList>
            <consortium name="The Broad Institute Genomics Platform"/>
            <consortium name="The Broad Institute Genome Sequencing Center for Infectious Disease"/>
            <person name="Wu L."/>
            <person name="Ma J."/>
        </authorList>
    </citation>
    <scope>NUCLEOTIDE SEQUENCE [LARGE SCALE GENOMIC DNA]</scope>
    <source>
        <strain evidence="3">CCUG 61484</strain>
    </source>
</reference>
<comment type="caution">
    <text evidence="2">The sequence shown here is derived from an EMBL/GenBank/DDBJ whole genome shotgun (WGS) entry which is preliminary data.</text>
</comment>
<evidence type="ECO:0000313" key="3">
    <source>
        <dbReference type="Proteomes" id="UP001597010"/>
    </source>
</evidence>
<sequence>MENHYHTFNPDNHLQPEFDKITFNKLKGWELGWELLSAIDILEPGQDETELTKRFSPGQKCLYFFWYLDAQVTNGGFIQFYANGYHKYLAAILSGIDLINDQKLASLLKKADAEYLQNQRLFSNCDISEIYKKLPAYYRLDQLYNELHDNTMDLIEQYAKQNPEQFVRLI</sequence>
<feature type="domain" description="DNA mimic protein DMP19 C-terminal" evidence="1">
    <location>
        <begin position="54"/>
        <end position="162"/>
    </location>
</feature>
<dbReference type="RefSeq" id="WP_377110811.1">
    <property type="nucleotide sequence ID" value="NZ_JBHTHZ010000001.1"/>
</dbReference>
<dbReference type="EMBL" id="JBHTHZ010000001">
    <property type="protein sequence ID" value="MFD0792101.1"/>
    <property type="molecule type" value="Genomic_DNA"/>
</dbReference>
<evidence type="ECO:0000313" key="2">
    <source>
        <dbReference type="EMBL" id="MFD0792101.1"/>
    </source>
</evidence>
<dbReference type="Gene3D" id="1.20.1420.60">
    <property type="match status" value="1"/>
</dbReference>
<dbReference type="Pfam" id="PF14300">
    <property type="entry name" value="DMP19"/>
    <property type="match status" value="1"/>
</dbReference>
<name>A0ABW3AM49_9SPHI</name>
<organism evidence="2 3">
    <name type="scientific">Mucilaginibacter litoreus</name>
    <dbReference type="NCBI Taxonomy" id="1048221"/>
    <lineage>
        <taxon>Bacteria</taxon>
        <taxon>Pseudomonadati</taxon>
        <taxon>Bacteroidota</taxon>
        <taxon>Sphingobacteriia</taxon>
        <taxon>Sphingobacteriales</taxon>
        <taxon>Sphingobacteriaceae</taxon>
        <taxon>Mucilaginibacter</taxon>
    </lineage>
</organism>
<accession>A0ABW3AM49</accession>
<dbReference type="InterPro" id="IPR025402">
    <property type="entry name" value="DMP19_C"/>
</dbReference>